<protein>
    <recommendedName>
        <fullName evidence="12">Cytochrome P450</fullName>
    </recommendedName>
</protein>
<comment type="similarity">
    <text evidence="2 9">Belongs to the cytochrome P450 family.</text>
</comment>
<evidence type="ECO:0000256" key="1">
    <source>
        <dbReference type="ARBA" id="ARBA00001971"/>
    </source>
</evidence>
<keyword evidence="4 8" id="KW-0479">Metal-binding</keyword>
<dbReference type="EMBL" id="OV121132">
    <property type="protein sequence ID" value="CAH0546821.1"/>
    <property type="molecule type" value="Genomic_DNA"/>
</dbReference>
<evidence type="ECO:0008006" key="12">
    <source>
        <dbReference type="Google" id="ProtNLM"/>
    </source>
</evidence>
<evidence type="ECO:0000256" key="5">
    <source>
        <dbReference type="ARBA" id="ARBA00023002"/>
    </source>
</evidence>
<name>A0A9P0FBA0_BRAAE</name>
<reference evidence="10" key="1">
    <citation type="submission" date="2021-12" db="EMBL/GenBank/DDBJ databases">
        <authorList>
            <person name="King R."/>
        </authorList>
    </citation>
    <scope>NUCLEOTIDE SEQUENCE</scope>
</reference>
<evidence type="ECO:0000313" key="10">
    <source>
        <dbReference type="EMBL" id="CAH0546821.1"/>
    </source>
</evidence>
<evidence type="ECO:0000256" key="2">
    <source>
        <dbReference type="ARBA" id="ARBA00010617"/>
    </source>
</evidence>
<keyword evidence="5 9" id="KW-0560">Oxidoreductase</keyword>
<evidence type="ECO:0000256" key="3">
    <source>
        <dbReference type="ARBA" id="ARBA00022617"/>
    </source>
</evidence>
<dbReference type="InterPro" id="IPR050479">
    <property type="entry name" value="CYP11_CYP27_families"/>
</dbReference>
<accession>A0A9P0FBA0</accession>
<keyword evidence="7 9" id="KW-0503">Monooxygenase</keyword>
<dbReference type="GO" id="GO:0005506">
    <property type="term" value="F:iron ion binding"/>
    <property type="evidence" value="ECO:0007669"/>
    <property type="project" value="InterPro"/>
</dbReference>
<keyword evidence="3 8" id="KW-0349">Heme</keyword>
<evidence type="ECO:0000256" key="8">
    <source>
        <dbReference type="PIRSR" id="PIRSR602401-1"/>
    </source>
</evidence>
<dbReference type="InterPro" id="IPR002401">
    <property type="entry name" value="Cyt_P450_E_grp-I"/>
</dbReference>
<evidence type="ECO:0000256" key="4">
    <source>
        <dbReference type="ARBA" id="ARBA00022723"/>
    </source>
</evidence>
<evidence type="ECO:0000256" key="9">
    <source>
        <dbReference type="RuleBase" id="RU000461"/>
    </source>
</evidence>
<dbReference type="PANTHER" id="PTHR24279">
    <property type="entry name" value="CYTOCHROME P450"/>
    <property type="match status" value="1"/>
</dbReference>
<dbReference type="InterPro" id="IPR017972">
    <property type="entry name" value="Cyt_P450_CS"/>
</dbReference>
<dbReference type="Pfam" id="PF00067">
    <property type="entry name" value="p450"/>
    <property type="match status" value="1"/>
</dbReference>
<feature type="binding site" description="axial binding residue" evidence="8">
    <location>
        <position position="430"/>
    </location>
    <ligand>
        <name>heme</name>
        <dbReference type="ChEBI" id="CHEBI:30413"/>
    </ligand>
    <ligandPart>
        <name>Fe</name>
        <dbReference type="ChEBI" id="CHEBI:18248"/>
    </ligandPart>
</feature>
<gene>
    <name evidence="10" type="ORF">MELIAE_LOCUS912</name>
</gene>
<dbReference type="SUPFAM" id="SSF48264">
    <property type="entry name" value="Cytochrome P450"/>
    <property type="match status" value="1"/>
</dbReference>
<dbReference type="OrthoDB" id="3945418at2759"/>
<dbReference type="GO" id="GO:0004497">
    <property type="term" value="F:monooxygenase activity"/>
    <property type="evidence" value="ECO:0007669"/>
    <property type="project" value="UniProtKB-KW"/>
</dbReference>
<keyword evidence="11" id="KW-1185">Reference proteome</keyword>
<dbReference type="InterPro" id="IPR036396">
    <property type="entry name" value="Cyt_P450_sf"/>
</dbReference>
<sequence>MEVLKLVALHAFRIMARRNSFSKRCYSLKNIKTFSEVPTLKSYPLVGHTYLFLQNGPYKFERLTEAVLDISKTLGPIFKLNLGITLLITTNANDTKTLFRNEGVQPIRPPFPALYHYRKKEFNSTGVVPGNGDEWYKFRTGVTPLLRNPVVAHYLNKHEIVAKDFLSYLESKSNENNVVNDLYELLQRYTIEAISVVCPGARFNCFKNSEINEILEAGKNFMDGLYDTLMGPPIWKLFKTKGYKKLESSHKVIYRIMKNHLYNLKLQFNENAEKVKVNQPFMYALFSNDKLSWEDKIMVSMEVFFGGIDATATTIAFTLYYLSKNKHIQEKARSDVKNGNYGYLRACIKETLRMSPTAGANSRVLVQDAVIGGYLIPKHTLVSAFSPITSNDESYFKEANKYIPDRWLRENHEDCHKFASLPFGHGPRMCPGKRIAENEMIILLKEILLHFDLELPENVNVGMVTRMNRVPDRPINIKFTKLIV</sequence>
<evidence type="ECO:0000256" key="7">
    <source>
        <dbReference type="ARBA" id="ARBA00023033"/>
    </source>
</evidence>
<dbReference type="InterPro" id="IPR001128">
    <property type="entry name" value="Cyt_P450"/>
</dbReference>
<dbReference type="Gene3D" id="1.10.630.10">
    <property type="entry name" value="Cytochrome P450"/>
    <property type="match status" value="1"/>
</dbReference>
<proteinExistence type="inferred from homology"/>
<dbReference type="Proteomes" id="UP001154078">
    <property type="component" value="Chromosome 1"/>
</dbReference>
<dbReference type="CDD" id="cd11054">
    <property type="entry name" value="CYP24A1-like"/>
    <property type="match status" value="1"/>
</dbReference>
<dbReference type="PROSITE" id="PS00086">
    <property type="entry name" value="CYTOCHROME_P450"/>
    <property type="match status" value="1"/>
</dbReference>
<evidence type="ECO:0000256" key="6">
    <source>
        <dbReference type="ARBA" id="ARBA00023004"/>
    </source>
</evidence>
<dbReference type="PRINTS" id="PR00385">
    <property type="entry name" value="P450"/>
</dbReference>
<dbReference type="PANTHER" id="PTHR24279:SF120">
    <property type="entry name" value="CYTOCHROME P450"/>
    <property type="match status" value="1"/>
</dbReference>
<evidence type="ECO:0000313" key="11">
    <source>
        <dbReference type="Proteomes" id="UP001154078"/>
    </source>
</evidence>
<dbReference type="GO" id="GO:0016705">
    <property type="term" value="F:oxidoreductase activity, acting on paired donors, with incorporation or reduction of molecular oxygen"/>
    <property type="evidence" value="ECO:0007669"/>
    <property type="project" value="InterPro"/>
</dbReference>
<organism evidence="10 11">
    <name type="scientific">Brassicogethes aeneus</name>
    <name type="common">Rape pollen beetle</name>
    <name type="synonym">Meligethes aeneus</name>
    <dbReference type="NCBI Taxonomy" id="1431903"/>
    <lineage>
        <taxon>Eukaryota</taxon>
        <taxon>Metazoa</taxon>
        <taxon>Ecdysozoa</taxon>
        <taxon>Arthropoda</taxon>
        <taxon>Hexapoda</taxon>
        <taxon>Insecta</taxon>
        <taxon>Pterygota</taxon>
        <taxon>Neoptera</taxon>
        <taxon>Endopterygota</taxon>
        <taxon>Coleoptera</taxon>
        <taxon>Polyphaga</taxon>
        <taxon>Cucujiformia</taxon>
        <taxon>Nitidulidae</taxon>
        <taxon>Meligethinae</taxon>
        <taxon>Brassicogethes</taxon>
    </lineage>
</organism>
<dbReference type="PRINTS" id="PR00463">
    <property type="entry name" value="EP450I"/>
</dbReference>
<keyword evidence="6 8" id="KW-0408">Iron</keyword>
<dbReference type="AlphaFoldDB" id="A0A9P0FBA0"/>
<dbReference type="GO" id="GO:0020037">
    <property type="term" value="F:heme binding"/>
    <property type="evidence" value="ECO:0007669"/>
    <property type="project" value="InterPro"/>
</dbReference>
<comment type="cofactor">
    <cofactor evidence="1 8">
        <name>heme</name>
        <dbReference type="ChEBI" id="CHEBI:30413"/>
    </cofactor>
</comment>